<dbReference type="CDD" id="cd07153">
    <property type="entry name" value="Fur_like"/>
    <property type="match status" value="1"/>
</dbReference>
<dbReference type="InterPro" id="IPR036390">
    <property type="entry name" value="WH_DNA-bd_sf"/>
</dbReference>
<dbReference type="GO" id="GO:1900376">
    <property type="term" value="P:regulation of secondary metabolite biosynthetic process"/>
    <property type="evidence" value="ECO:0007669"/>
    <property type="project" value="TreeGrafter"/>
</dbReference>
<dbReference type="Proteomes" id="UP000744769">
    <property type="component" value="Unassembled WGS sequence"/>
</dbReference>
<dbReference type="GO" id="GO:0003700">
    <property type="term" value="F:DNA-binding transcription factor activity"/>
    <property type="evidence" value="ECO:0007669"/>
    <property type="project" value="InterPro"/>
</dbReference>
<dbReference type="InterPro" id="IPR036388">
    <property type="entry name" value="WH-like_DNA-bd_sf"/>
</dbReference>
<evidence type="ECO:0000256" key="5">
    <source>
        <dbReference type="ARBA" id="ARBA00023125"/>
    </source>
</evidence>
<dbReference type="GO" id="GO:0045892">
    <property type="term" value="P:negative regulation of DNA-templated transcription"/>
    <property type="evidence" value="ECO:0007669"/>
    <property type="project" value="TreeGrafter"/>
</dbReference>
<evidence type="ECO:0000256" key="1">
    <source>
        <dbReference type="ARBA" id="ARBA00007957"/>
    </source>
</evidence>
<evidence type="ECO:0000256" key="3">
    <source>
        <dbReference type="ARBA" id="ARBA00022833"/>
    </source>
</evidence>
<feature type="binding site" evidence="7">
    <location>
        <position position="138"/>
    </location>
    <ligand>
        <name>Zn(2+)</name>
        <dbReference type="ChEBI" id="CHEBI:29105"/>
    </ligand>
</feature>
<dbReference type="InterPro" id="IPR043135">
    <property type="entry name" value="Fur_C"/>
</dbReference>
<evidence type="ECO:0000256" key="4">
    <source>
        <dbReference type="ARBA" id="ARBA00023015"/>
    </source>
</evidence>
<proteinExistence type="inferred from homology"/>
<dbReference type="Pfam" id="PF01475">
    <property type="entry name" value="FUR"/>
    <property type="match status" value="1"/>
</dbReference>
<comment type="cofactor">
    <cofactor evidence="7">
        <name>Zn(2+)</name>
        <dbReference type="ChEBI" id="CHEBI:29105"/>
    </cofactor>
    <text evidence="7">Binds 1 zinc ion per subunit.</text>
</comment>
<comment type="caution">
    <text evidence="8">The sequence shown here is derived from an EMBL/GenBank/DDBJ whole genome shotgun (WGS) entry which is preliminary data.</text>
</comment>
<keyword evidence="2" id="KW-0678">Repressor</keyword>
<keyword evidence="9" id="KW-1185">Reference proteome</keyword>
<name>A0A967B385_9MICO</name>
<reference evidence="8" key="1">
    <citation type="submission" date="2020-03" db="EMBL/GenBank/DDBJ databases">
        <title>Draft sequencing of Calidifontibacter sp. DB0510.</title>
        <authorList>
            <person name="Kim D.-U."/>
        </authorList>
    </citation>
    <scope>NUCLEOTIDE SEQUENCE</scope>
    <source>
        <strain evidence="8">DB0510</strain>
    </source>
</reference>
<dbReference type="PANTHER" id="PTHR33202">
    <property type="entry name" value="ZINC UPTAKE REGULATION PROTEIN"/>
    <property type="match status" value="1"/>
</dbReference>
<keyword evidence="6" id="KW-0804">Transcription</keyword>
<dbReference type="RefSeq" id="WP_166197383.1">
    <property type="nucleotide sequence ID" value="NZ_JAAOIV010000010.1"/>
</dbReference>
<evidence type="ECO:0000256" key="6">
    <source>
        <dbReference type="ARBA" id="ARBA00023163"/>
    </source>
</evidence>
<dbReference type="AlphaFoldDB" id="A0A967B385"/>
<dbReference type="Gene3D" id="3.30.1490.190">
    <property type="match status" value="1"/>
</dbReference>
<protein>
    <submittedName>
        <fullName evidence="8">Transcriptional repressor</fullName>
    </submittedName>
</protein>
<evidence type="ECO:0000256" key="2">
    <source>
        <dbReference type="ARBA" id="ARBA00022491"/>
    </source>
</evidence>
<dbReference type="SUPFAM" id="SSF46785">
    <property type="entry name" value="Winged helix' DNA-binding domain"/>
    <property type="match status" value="1"/>
</dbReference>
<dbReference type="EMBL" id="JAAOIV010000010">
    <property type="protein sequence ID" value="NHN56713.1"/>
    <property type="molecule type" value="Genomic_DNA"/>
</dbReference>
<comment type="similarity">
    <text evidence="1">Belongs to the Fur family.</text>
</comment>
<accession>A0A967B385</accession>
<dbReference type="InterPro" id="IPR002481">
    <property type="entry name" value="FUR"/>
</dbReference>
<keyword evidence="5" id="KW-0238">DNA-binding</keyword>
<dbReference type="Gene3D" id="1.10.10.10">
    <property type="entry name" value="Winged helix-like DNA-binding domain superfamily/Winged helix DNA-binding domain"/>
    <property type="match status" value="1"/>
</dbReference>
<feature type="binding site" evidence="7">
    <location>
        <position position="98"/>
    </location>
    <ligand>
        <name>Zn(2+)</name>
        <dbReference type="ChEBI" id="CHEBI:29105"/>
    </ligand>
</feature>
<dbReference type="GO" id="GO:0000976">
    <property type="term" value="F:transcription cis-regulatory region binding"/>
    <property type="evidence" value="ECO:0007669"/>
    <property type="project" value="TreeGrafter"/>
</dbReference>
<keyword evidence="3 7" id="KW-0862">Zinc</keyword>
<feature type="binding site" evidence="7">
    <location>
        <position position="135"/>
    </location>
    <ligand>
        <name>Zn(2+)</name>
        <dbReference type="ChEBI" id="CHEBI:29105"/>
    </ligand>
</feature>
<dbReference type="PANTHER" id="PTHR33202:SF7">
    <property type="entry name" value="FERRIC UPTAKE REGULATION PROTEIN"/>
    <property type="match status" value="1"/>
</dbReference>
<keyword evidence="7" id="KW-0479">Metal-binding</keyword>
<evidence type="ECO:0000256" key="7">
    <source>
        <dbReference type="PIRSR" id="PIRSR602481-1"/>
    </source>
</evidence>
<organism evidence="8 9">
    <name type="scientific">Metallococcus carri</name>
    <dbReference type="NCBI Taxonomy" id="1656884"/>
    <lineage>
        <taxon>Bacteria</taxon>
        <taxon>Bacillati</taxon>
        <taxon>Actinomycetota</taxon>
        <taxon>Actinomycetes</taxon>
        <taxon>Micrococcales</taxon>
        <taxon>Dermacoccaceae</taxon>
        <taxon>Metallococcus</taxon>
    </lineage>
</organism>
<keyword evidence="4" id="KW-0805">Transcription regulation</keyword>
<gene>
    <name evidence="8" type="ORF">G9U51_13080</name>
</gene>
<evidence type="ECO:0000313" key="8">
    <source>
        <dbReference type="EMBL" id="NHN56713.1"/>
    </source>
</evidence>
<feature type="binding site" evidence="7">
    <location>
        <position position="95"/>
    </location>
    <ligand>
        <name>Zn(2+)</name>
        <dbReference type="ChEBI" id="CHEBI:29105"/>
    </ligand>
</feature>
<evidence type="ECO:0000313" key="9">
    <source>
        <dbReference type="Proteomes" id="UP000744769"/>
    </source>
</evidence>
<sequence length="147" mass="15990">MADERAVESAVAQLRAAGERVTPARRAVLEVLAAAEAHLDAERVAGQLEQVHRATVYRTLQSLAELGVISHTHVPDGGTIYHLRGREHAHAHLQCARCQAVVDIPVQWLDPLRARVERETGFLLAPDHAALLGVCADCRAREASMAQ</sequence>
<dbReference type="GO" id="GO:0008270">
    <property type="term" value="F:zinc ion binding"/>
    <property type="evidence" value="ECO:0007669"/>
    <property type="project" value="TreeGrafter"/>
</dbReference>